<dbReference type="InterPro" id="IPR036034">
    <property type="entry name" value="PDZ_sf"/>
</dbReference>
<keyword evidence="7" id="KW-0970">Cilium biogenesis/degradation</keyword>
<evidence type="ECO:0000256" key="9">
    <source>
        <dbReference type="SAM" id="MobiDB-lite"/>
    </source>
</evidence>
<evidence type="ECO:0000256" key="2">
    <source>
        <dbReference type="ARBA" id="ARBA00004241"/>
    </source>
</evidence>
<dbReference type="EMBL" id="JBAMIC010000013">
    <property type="protein sequence ID" value="KAK7097196.1"/>
    <property type="molecule type" value="Genomic_DNA"/>
</dbReference>
<evidence type="ECO:0000259" key="10">
    <source>
        <dbReference type="PROSITE" id="PS50106"/>
    </source>
</evidence>
<evidence type="ECO:0000256" key="8">
    <source>
        <dbReference type="ARBA" id="ARBA00032633"/>
    </source>
</evidence>
<comment type="similarity">
    <text evidence="3">Belongs to the inturned family.</text>
</comment>
<dbReference type="Pfam" id="PF19033">
    <property type="entry name" value="Intu_longin_3"/>
    <property type="match status" value="1"/>
</dbReference>
<dbReference type="GO" id="GO:0005737">
    <property type="term" value="C:cytoplasm"/>
    <property type="evidence" value="ECO:0007669"/>
    <property type="project" value="TreeGrafter"/>
</dbReference>
<dbReference type="CDD" id="cd00136">
    <property type="entry name" value="PDZ_canonical"/>
    <property type="match status" value="1"/>
</dbReference>
<dbReference type="GO" id="GO:0016192">
    <property type="term" value="P:vesicle-mediated transport"/>
    <property type="evidence" value="ECO:0007669"/>
    <property type="project" value="InterPro"/>
</dbReference>
<keyword evidence="12" id="KW-1185">Reference proteome</keyword>
<feature type="region of interest" description="Disordered" evidence="9">
    <location>
        <begin position="756"/>
        <end position="843"/>
    </location>
</feature>
<gene>
    <name evidence="11" type="ORF">V1264_004209</name>
</gene>
<feature type="region of interest" description="Disordered" evidence="9">
    <location>
        <begin position="1"/>
        <end position="182"/>
    </location>
</feature>
<proteinExistence type="inferred from homology"/>
<dbReference type="GO" id="GO:0005929">
    <property type="term" value="C:cilium"/>
    <property type="evidence" value="ECO:0007669"/>
    <property type="project" value="TreeGrafter"/>
</dbReference>
<feature type="domain" description="PDZ" evidence="10">
    <location>
        <begin position="266"/>
        <end position="353"/>
    </location>
</feature>
<dbReference type="PROSITE" id="PS50106">
    <property type="entry name" value="PDZ"/>
    <property type="match status" value="1"/>
</dbReference>
<evidence type="ECO:0000256" key="1">
    <source>
        <dbReference type="ARBA" id="ARBA00004120"/>
    </source>
</evidence>
<evidence type="ECO:0000256" key="4">
    <source>
        <dbReference type="ARBA" id="ARBA00015639"/>
    </source>
</evidence>
<feature type="compositionally biased region" description="Basic and acidic residues" evidence="9">
    <location>
        <begin position="12"/>
        <end position="27"/>
    </location>
</feature>
<dbReference type="Pfam" id="PF19032">
    <property type="entry name" value="Intu_longin_2"/>
    <property type="match status" value="1"/>
</dbReference>
<dbReference type="Pfam" id="PF00595">
    <property type="entry name" value="PDZ"/>
    <property type="match status" value="1"/>
</dbReference>
<dbReference type="Gene3D" id="2.30.42.10">
    <property type="match status" value="1"/>
</dbReference>
<dbReference type="GO" id="GO:0060271">
    <property type="term" value="P:cilium assembly"/>
    <property type="evidence" value="ECO:0007669"/>
    <property type="project" value="InterPro"/>
</dbReference>
<feature type="compositionally biased region" description="Basic and acidic residues" evidence="9">
    <location>
        <begin position="45"/>
        <end position="55"/>
    </location>
</feature>
<dbReference type="GO" id="GO:0009986">
    <property type="term" value="C:cell surface"/>
    <property type="evidence" value="ECO:0007669"/>
    <property type="project" value="UniProtKB-SubCell"/>
</dbReference>
<dbReference type="PANTHER" id="PTHR21082">
    <property type="entry name" value="PROTEIN INTURNED"/>
    <property type="match status" value="1"/>
</dbReference>
<dbReference type="InterPro" id="IPR039151">
    <property type="entry name" value="INTU"/>
</dbReference>
<dbReference type="Pfam" id="PF19031">
    <property type="entry name" value="Intu_longin_1"/>
    <property type="match status" value="1"/>
</dbReference>
<evidence type="ECO:0000256" key="3">
    <source>
        <dbReference type="ARBA" id="ARBA00010034"/>
    </source>
</evidence>
<dbReference type="InterPro" id="IPR043989">
    <property type="entry name" value="CCZ1/INTU/HSP4_longin_3"/>
</dbReference>
<protein>
    <recommendedName>
        <fullName evidence="4">Protein inturned</fullName>
    </recommendedName>
    <alternativeName>
        <fullName evidence="8">Inturned planar cell polarity effector homolog</fullName>
    </alternativeName>
</protein>
<comment type="caution">
    <text evidence="11">The sequence shown here is derived from an EMBL/GenBank/DDBJ whole genome shotgun (WGS) entry which is preliminary data.</text>
</comment>
<dbReference type="PANTHER" id="PTHR21082:SF4">
    <property type="entry name" value="PROTEIN INTURNED"/>
    <property type="match status" value="1"/>
</dbReference>
<dbReference type="GO" id="GO:0007399">
    <property type="term" value="P:nervous system development"/>
    <property type="evidence" value="ECO:0007669"/>
    <property type="project" value="TreeGrafter"/>
</dbReference>
<evidence type="ECO:0000313" key="11">
    <source>
        <dbReference type="EMBL" id="KAK7097196.1"/>
    </source>
</evidence>
<dbReference type="AlphaFoldDB" id="A0AAN9B0Y3"/>
<dbReference type="InterPro" id="IPR001478">
    <property type="entry name" value="PDZ"/>
</dbReference>
<accession>A0AAN9B0Y3</accession>
<dbReference type="Proteomes" id="UP001374579">
    <property type="component" value="Unassembled WGS sequence"/>
</dbReference>
<evidence type="ECO:0000256" key="5">
    <source>
        <dbReference type="ARBA" id="ARBA00022473"/>
    </source>
</evidence>
<feature type="compositionally biased region" description="Polar residues" evidence="9">
    <location>
        <begin position="195"/>
        <end position="233"/>
    </location>
</feature>
<name>A0AAN9B0Y3_9CAEN</name>
<dbReference type="InterPro" id="IPR043987">
    <property type="entry name" value="CCZ1/INTU/HSP4_longin_1"/>
</dbReference>
<dbReference type="GO" id="GO:0001736">
    <property type="term" value="P:establishment of planar polarity"/>
    <property type="evidence" value="ECO:0007669"/>
    <property type="project" value="InterPro"/>
</dbReference>
<dbReference type="InterPro" id="IPR043988">
    <property type="entry name" value="CCZ1/INTU_longin_2"/>
</dbReference>
<dbReference type="SUPFAM" id="SSF50156">
    <property type="entry name" value="PDZ domain-like"/>
    <property type="match status" value="1"/>
</dbReference>
<evidence type="ECO:0000256" key="6">
    <source>
        <dbReference type="ARBA" id="ARBA00022490"/>
    </source>
</evidence>
<evidence type="ECO:0000313" key="12">
    <source>
        <dbReference type="Proteomes" id="UP001374579"/>
    </source>
</evidence>
<evidence type="ECO:0000256" key="7">
    <source>
        <dbReference type="ARBA" id="ARBA00022794"/>
    </source>
</evidence>
<keyword evidence="6" id="KW-0963">Cytoplasm</keyword>
<reference evidence="11 12" key="1">
    <citation type="submission" date="2024-02" db="EMBL/GenBank/DDBJ databases">
        <title>Chromosome-scale genome assembly of the rough periwinkle Littorina saxatilis.</title>
        <authorList>
            <person name="De Jode A."/>
            <person name="Faria R."/>
            <person name="Formenti G."/>
            <person name="Sims Y."/>
            <person name="Smith T.P."/>
            <person name="Tracey A."/>
            <person name="Wood J.M.D."/>
            <person name="Zagrodzka Z.B."/>
            <person name="Johannesson K."/>
            <person name="Butlin R.K."/>
            <person name="Leder E.H."/>
        </authorList>
    </citation>
    <scope>NUCLEOTIDE SEQUENCE [LARGE SCALE GENOMIC DNA]</scope>
    <source>
        <strain evidence="11">Snail1</strain>
        <tissue evidence="11">Muscle</tissue>
    </source>
</reference>
<comment type="subcellular location">
    <subcellularLocation>
        <location evidence="2">Cell surface</location>
    </subcellularLocation>
    <subcellularLocation>
        <location evidence="1">Cytoplasm</location>
        <location evidence="1">Cytoskeleton</location>
        <location evidence="1">Cilium basal body</location>
    </subcellularLocation>
</comment>
<feature type="region of interest" description="Disordered" evidence="9">
    <location>
        <begin position="195"/>
        <end position="238"/>
    </location>
</feature>
<sequence>MAYFPSFGPFYDPEKEQEVYRDNDGSLRVRRRPPTPSGSSVSGSRRLETGNEVKSKIGSNWSEHVHPNQGDLFYIGVNNDNKKRTRSNSLPRPHNDPQLSHSQQKDGSLSRQNGSRHSDSAVLQTRLRRGSSEEDEDEKVRARAELRRKSEQLQMVLRKKQVLPRNGQTRTSSRYKRTKTGSAFIQQNNSKLLLSQNSGKADLTQNVGKENSTVPDSSSQKQNGAIQQQTNGRQLKDVTLVPDFTRRADSSTSKANGAELFELLLGIVLCRYKQRSAGGGLVNGDTGDTQTEHKERKLVVQGVVAGSAADKCGNIHRGDMLLHLNGQEVTWSNLSTVLQNVKKEVKLTFQVPKIIGPTSCSPSSQSSSGSGRLPAYHNLCLLVTGRDIFSVQQQLLQYSCVAMYLTLTSSEHEKTPHDDIIYSFPPQEESLTAIRGLFLTLSSSLHDIVQCGADSSCLVIGDEIINVVYYKHRRDVFIIAAPAHRMPLCLLRTVLRDMCKMLTTIFGAVDKAFHSGESGQLDQVFALFFHRLLCQPGADNNNSSSCDVDAQSGVQPCWQIAADAMCAAPLLQLSEENRLICDEILSEFEAVDFDDFLEENELYSRRSFTVLGSSLFYKNYLVCSHNWESDLRDMYAFLRCHSLLALASRQPIDELVVWQEVYLTRSEVSGTLGFQEPHARWFMLIVGMKHFLLATLLEAGGCSQEALGKPGPHPLFVDQARATLVQLDTEDVHMSTCCHDRLMEDVESPLTISTERFMVTGRQARDDTGTIARSSVTSKPPSPGRAGNDNPLKYRSSPRSDRMPGGENDVDSQVGMMRRQGSKLSYGSNDSGGSGSSAGAPKSKVSRFSSLLDMSAIGRSMSALHIDTIGSQTSQGKISRGKDNYLFHFIHHNDLEGVLVTSTDHDLTLSPSNLQNEVMANFHRCVLNIHALFHDFEAEDKPENSKSLFERDCSVSSGAEEHGVLFQCTASPPGASDRRAPLTLNYWVVGRRFSSSAFPSSKHELYVCFHESASQSLVEMAFALGFGT</sequence>
<dbReference type="SMART" id="SM00228">
    <property type="entry name" value="PDZ"/>
    <property type="match status" value="1"/>
</dbReference>
<organism evidence="11 12">
    <name type="scientific">Littorina saxatilis</name>
    <dbReference type="NCBI Taxonomy" id="31220"/>
    <lineage>
        <taxon>Eukaryota</taxon>
        <taxon>Metazoa</taxon>
        <taxon>Spiralia</taxon>
        <taxon>Lophotrochozoa</taxon>
        <taxon>Mollusca</taxon>
        <taxon>Gastropoda</taxon>
        <taxon>Caenogastropoda</taxon>
        <taxon>Littorinimorpha</taxon>
        <taxon>Littorinoidea</taxon>
        <taxon>Littorinidae</taxon>
        <taxon>Littorina</taxon>
    </lineage>
</organism>
<feature type="compositionally biased region" description="Basic and acidic residues" evidence="9">
    <location>
        <begin position="138"/>
        <end position="151"/>
    </location>
</feature>
<keyword evidence="5" id="KW-0217">Developmental protein</keyword>
<feature type="compositionally biased region" description="Polar residues" evidence="9">
    <location>
        <begin position="97"/>
        <end position="115"/>
    </location>
</feature>